<proteinExistence type="predicted"/>
<sequence>VALQTYSPTSDAIIITSLSQIPFCCHEDLLTMSRPQLVSMAQSINDRLPKALQIDTSDIRDTGFIRNEIEVLV</sequence>
<dbReference type="Proteomes" id="UP000308600">
    <property type="component" value="Unassembled WGS sequence"/>
</dbReference>
<protein>
    <submittedName>
        <fullName evidence="1">Uncharacterized protein</fullName>
    </submittedName>
</protein>
<accession>A0ACD3APQ3</accession>
<keyword evidence="2" id="KW-1185">Reference proteome</keyword>
<organism evidence="1 2">
    <name type="scientific">Pluteus cervinus</name>
    <dbReference type="NCBI Taxonomy" id="181527"/>
    <lineage>
        <taxon>Eukaryota</taxon>
        <taxon>Fungi</taxon>
        <taxon>Dikarya</taxon>
        <taxon>Basidiomycota</taxon>
        <taxon>Agaricomycotina</taxon>
        <taxon>Agaricomycetes</taxon>
        <taxon>Agaricomycetidae</taxon>
        <taxon>Agaricales</taxon>
        <taxon>Pluteineae</taxon>
        <taxon>Pluteaceae</taxon>
        <taxon>Pluteus</taxon>
    </lineage>
</organism>
<gene>
    <name evidence="1" type="ORF">BDN72DRAFT_731100</name>
</gene>
<evidence type="ECO:0000313" key="1">
    <source>
        <dbReference type="EMBL" id="TFK67780.1"/>
    </source>
</evidence>
<name>A0ACD3APQ3_9AGAR</name>
<feature type="non-terminal residue" evidence="1">
    <location>
        <position position="73"/>
    </location>
</feature>
<evidence type="ECO:0000313" key="2">
    <source>
        <dbReference type="Proteomes" id="UP000308600"/>
    </source>
</evidence>
<reference evidence="1 2" key="1">
    <citation type="journal article" date="2019" name="Nat. Ecol. Evol.">
        <title>Megaphylogeny resolves global patterns of mushroom evolution.</title>
        <authorList>
            <person name="Varga T."/>
            <person name="Krizsan K."/>
            <person name="Foldi C."/>
            <person name="Dima B."/>
            <person name="Sanchez-Garcia M."/>
            <person name="Sanchez-Ramirez S."/>
            <person name="Szollosi G.J."/>
            <person name="Szarkandi J.G."/>
            <person name="Papp V."/>
            <person name="Albert L."/>
            <person name="Andreopoulos W."/>
            <person name="Angelini C."/>
            <person name="Antonin V."/>
            <person name="Barry K.W."/>
            <person name="Bougher N.L."/>
            <person name="Buchanan P."/>
            <person name="Buyck B."/>
            <person name="Bense V."/>
            <person name="Catcheside P."/>
            <person name="Chovatia M."/>
            <person name="Cooper J."/>
            <person name="Damon W."/>
            <person name="Desjardin D."/>
            <person name="Finy P."/>
            <person name="Geml J."/>
            <person name="Haridas S."/>
            <person name="Hughes K."/>
            <person name="Justo A."/>
            <person name="Karasinski D."/>
            <person name="Kautmanova I."/>
            <person name="Kiss B."/>
            <person name="Kocsube S."/>
            <person name="Kotiranta H."/>
            <person name="LaButti K.M."/>
            <person name="Lechner B.E."/>
            <person name="Liimatainen K."/>
            <person name="Lipzen A."/>
            <person name="Lukacs Z."/>
            <person name="Mihaltcheva S."/>
            <person name="Morgado L.N."/>
            <person name="Niskanen T."/>
            <person name="Noordeloos M.E."/>
            <person name="Ohm R.A."/>
            <person name="Ortiz-Santana B."/>
            <person name="Ovrebo C."/>
            <person name="Racz N."/>
            <person name="Riley R."/>
            <person name="Savchenko A."/>
            <person name="Shiryaev A."/>
            <person name="Soop K."/>
            <person name="Spirin V."/>
            <person name="Szebenyi C."/>
            <person name="Tomsovsky M."/>
            <person name="Tulloss R.E."/>
            <person name="Uehling J."/>
            <person name="Grigoriev I.V."/>
            <person name="Vagvolgyi C."/>
            <person name="Papp T."/>
            <person name="Martin F.M."/>
            <person name="Miettinen O."/>
            <person name="Hibbett D.S."/>
            <person name="Nagy L.G."/>
        </authorList>
    </citation>
    <scope>NUCLEOTIDE SEQUENCE [LARGE SCALE GENOMIC DNA]</scope>
    <source>
        <strain evidence="1 2">NL-1719</strain>
    </source>
</reference>
<dbReference type="EMBL" id="ML208367">
    <property type="protein sequence ID" value="TFK67780.1"/>
    <property type="molecule type" value="Genomic_DNA"/>
</dbReference>
<feature type="non-terminal residue" evidence="1">
    <location>
        <position position="1"/>
    </location>
</feature>